<organism evidence="1 2">
    <name type="scientific">Panagrolaimus sp. JU765</name>
    <dbReference type="NCBI Taxonomy" id="591449"/>
    <lineage>
        <taxon>Eukaryota</taxon>
        <taxon>Metazoa</taxon>
        <taxon>Ecdysozoa</taxon>
        <taxon>Nematoda</taxon>
        <taxon>Chromadorea</taxon>
        <taxon>Rhabditida</taxon>
        <taxon>Tylenchina</taxon>
        <taxon>Panagrolaimomorpha</taxon>
        <taxon>Panagrolaimoidea</taxon>
        <taxon>Panagrolaimidae</taxon>
        <taxon>Panagrolaimus</taxon>
    </lineage>
</organism>
<protein>
    <submittedName>
        <fullName evidence="2">ShKT domain-containing protein</fullName>
    </submittedName>
</protein>
<accession>A0AC34RKT0</accession>
<reference evidence="2" key="1">
    <citation type="submission" date="2022-11" db="UniProtKB">
        <authorList>
            <consortium name="WormBaseParasite"/>
        </authorList>
    </citation>
    <scope>IDENTIFICATION</scope>
</reference>
<name>A0AC34RKT0_9BILA</name>
<proteinExistence type="predicted"/>
<evidence type="ECO:0000313" key="2">
    <source>
        <dbReference type="WBParaSite" id="JU765_v2.g7896.t1"/>
    </source>
</evidence>
<dbReference type="WBParaSite" id="JU765_v2.g7896.t1">
    <property type="protein sequence ID" value="JU765_v2.g7896.t1"/>
    <property type="gene ID" value="JU765_v2.g7896"/>
</dbReference>
<dbReference type="Proteomes" id="UP000887576">
    <property type="component" value="Unplaced"/>
</dbReference>
<evidence type="ECO:0000313" key="1">
    <source>
        <dbReference type="Proteomes" id="UP000887576"/>
    </source>
</evidence>
<sequence>MLSIKFLTFYGLFFGVASYSIGNSVVDDFDAVAGANTTTGAPVSSTTTSGDHANTTTGSPVISTTTSGDHANTTTGAPVISTTTSGDHANTTTGAPVSSTTTSGDHANTTTGSPVSSTTTSGDECEDVNATACQQFIPDCNNAIYKPMLCGFCKKTCHLCPQHGSDPCAPVTSPSTTPAPEVPSSSSSTTTGAPASSTTTSGDECKDANVTVCQQSIFECNNANYKPIMCSLCKKTCHFCPQNGYDPCVGVVTVTLPPVTVTLPPTTPAPGKCFDVDKNCASSAYECANPLYSSLMCKYCRVCTINQQFNTKFVLANVQYV</sequence>